<evidence type="ECO:0000256" key="6">
    <source>
        <dbReference type="ARBA" id="ARBA00023295"/>
    </source>
</evidence>
<dbReference type="AlphaFoldDB" id="A0A2B7Y7I0"/>
<dbReference type="UniPathway" id="UPA00667"/>
<dbReference type="InterPro" id="IPR050727">
    <property type="entry name" value="GH43_arabinanases"/>
</dbReference>
<feature type="chain" id="PRO_5012451240" description="Arabinan endo-1,5-alpha-L-arabinosidase" evidence="11">
    <location>
        <begin position="24"/>
        <end position="392"/>
    </location>
</feature>
<dbReference type="OrthoDB" id="195678at2759"/>
<evidence type="ECO:0000256" key="8">
    <source>
        <dbReference type="PIRSR" id="PIRSR606710-1"/>
    </source>
</evidence>
<dbReference type="PIRSF" id="PIRSF026534">
    <property type="entry name" value="Endo_alpha-L-arabinosidase"/>
    <property type="match status" value="1"/>
</dbReference>
<dbReference type="EMBL" id="PDNB01000013">
    <property type="protein sequence ID" value="PGH16993.1"/>
    <property type="molecule type" value="Genomic_DNA"/>
</dbReference>
<evidence type="ECO:0000256" key="3">
    <source>
        <dbReference type="ARBA" id="ARBA00009865"/>
    </source>
</evidence>
<dbReference type="CDD" id="cd18831">
    <property type="entry name" value="GH43_AnAbnA-like"/>
    <property type="match status" value="1"/>
</dbReference>
<dbReference type="EC" id="3.2.1.99" evidence="4 7"/>
<proteinExistence type="inferred from homology"/>
<accession>A0A2B7Y7I0</accession>
<evidence type="ECO:0000256" key="1">
    <source>
        <dbReference type="ARBA" id="ARBA00000375"/>
    </source>
</evidence>
<organism evidence="12 13">
    <name type="scientific">Helicocarpus griseus UAMH5409</name>
    <dbReference type="NCBI Taxonomy" id="1447875"/>
    <lineage>
        <taxon>Eukaryota</taxon>
        <taxon>Fungi</taxon>
        <taxon>Dikarya</taxon>
        <taxon>Ascomycota</taxon>
        <taxon>Pezizomycotina</taxon>
        <taxon>Eurotiomycetes</taxon>
        <taxon>Eurotiomycetidae</taxon>
        <taxon>Onygenales</taxon>
        <taxon>Ajellomycetaceae</taxon>
        <taxon>Helicocarpus</taxon>
    </lineage>
</organism>
<dbReference type="PANTHER" id="PTHR43301">
    <property type="entry name" value="ARABINAN ENDO-1,5-ALPHA-L-ARABINOSIDASE"/>
    <property type="match status" value="1"/>
</dbReference>
<evidence type="ECO:0000256" key="9">
    <source>
        <dbReference type="PIRSR" id="PIRSR606710-2"/>
    </source>
</evidence>
<evidence type="ECO:0000313" key="13">
    <source>
        <dbReference type="Proteomes" id="UP000223968"/>
    </source>
</evidence>
<evidence type="ECO:0000256" key="10">
    <source>
        <dbReference type="SAM" id="MobiDB-lite"/>
    </source>
</evidence>
<evidence type="ECO:0000256" key="4">
    <source>
        <dbReference type="ARBA" id="ARBA00012586"/>
    </source>
</evidence>
<protein>
    <recommendedName>
        <fullName evidence="4 7">Arabinan endo-1,5-alpha-L-arabinosidase</fullName>
        <ecNumber evidence="4 7">3.2.1.99</ecNumber>
    </recommendedName>
</protein>
<feature type="active site" description="Proton donor" evidence="8">
    <location>
        <position position="264"/>
    </location>
</feature>
<evidence type="ECO:0000256" key="2">
    <source>
        <dbReference type="ARBA" id="ARBA00004834"/>
    </source>
</evidence>
<dbReference type="GO" id="GO:0046558">
    <property type="term" value="F:arabinan endo-1,5-alpha-L-arabinosidase activity"/>
    <property type="evidence" value="ECO:0007669"/>
    <property type="project" value="UniProtKB-EC"/>
</dbReference>
<dbReference type="Pfam" id="PF04616">
    <property type="entry name" value="Glyco_hydro_43"/>
    <property type="match status" value="1"/>
</dbReference>
<dbReference type="PANTHER" id="PTHR43301:SF3">
    <property type="entry name" value="ARABINAN ENDO-1,5-ALPHA-L-ARABINOSIDASE A-RELATED"/>
    <property type="match status" value="1"/>
</dbReference>
<evidence type="ECO:0000256" key="5">
    <source>
        <dbReference type="ARBA" id="ARBA00022801"/>
    </source>
</evidence>
<evidence type="ECO:0000256" key="11">
    <source>
        <dbReference type="SAM" id="SignalP"/>
    </source>
</evidence>
<evidence type="ECO:0000256" key="7">
    <source>
        <dbReference type="PIRNR" id="PIRNR026534"/>
    </source>
</evidence>
<dbReference type="InterPro" id="IPR006710">
    <property type="entry name" value="Glyco_hydro_43"/>
</dbReference>
<keyword evidence="6 7" id="KW-0326">Glycosidase</keyword>
<comment type="pathway">
    <text evidence="2 7">Glycan metabolism; L-arabinan degradation.</text>
</comment>
<keyword evidence="13" id="KW-1185">Reference proteome</keyword>
<keyword evidence="11" id="KW-0732">Signal</keyword>
<dbReference type="Proteomes" id="UP000223968">
    <property type="component" value="Unassembled WGS sequence"/>
</dbReference>
<dbReference type="GO" id="GO:0031222">
    <property type="term" value="P:arabinan catabolic process"/>
    <property type="evidence" value="ECO:0007669"/>
    <property type="project" value="UniProtKB-UniPathway"/>
</dbReference>
<gene>
    <name evidence="12" type="ORF">AJ79_01377</name>
</gene>
<name>A0A2B7Y7I0_9EURO</name>
<feature type="active site" description="Proton acceptor" evidence="8">
    <location>
        <position position="88"/>
    </location>
</feature>
<dbReference type="SUPFAM" id="SSF75005">
    <property type="entry name" value="Arabinanase/levansucrase/invertase"/>
    <property type="match status" value="1"/>
</dbReference>
<comment type="caution">
    <text evidence="12">The sequence shown here is derived from an EMBL/GenBank/DDBJ whole genome shotgun (WGS) entry which is preliminary data.</text>
</comment>
<feature type="signal peptide" evidence="11">
    <location>
        <begin position="1"/>
        <end position="23"/>
    </location>
</feature>
<evidence type="ECO:0000313" key="12">
    <source>
        <dbReference type="EMBL" id="PGH16993.1"/>
    </source>
</evidence>
<feature type="region of interest" description="Disordered" evidence="10">
    <location>
        <begin position="49"/>
        <end position="77"/>
    </location>
</feature>
<reference evidence="12 13" key="1">
    <citation type="submission" date="2017-10" db="EMBL/GenBank/DDBJ databases">
        <title>Comparative genomics in systemic dimorphic fungi from Ajellomycetaceae.</title>
        <authorList>
            <person name="Munoz J.F."/>
            <person name="Mcewen J.G."/>
            <person name="Clay O.K."/>
            <person name="Cuomo C.A."/>
        </authorList>
    </citation>
    <scope>NUCLEOTIDE SEQUENCE [LARGE SCALE GENOMIC DNA]</scope>
    <source>
        <strain evidence="12 13">UAMH5409</strain>
    </source>
</reference>
<dbReference type="InterPro" id="IPR023296">
    <property type="entry name" value="Glyco_hydro_beta-prop_sf"/>
</dbReference>
<comment type="similarity">
    <text evidence="3 7">Belongs to the glycosyl hydrolase 43 family.</text>
</comment>
<sequence length="392" mass="43948">MLLRSFPLLLAGFSLCFAAALRAEPIPHTTDLSAVDFLPVHPVHPVHPAHNESLPIIESRDKKPKKPKPSKGKDKFPLAIDGNVRVRDPSILKDGDYYYLFGTGPSTPWHRAKKLTGPWEKMGTVLDGPSVIEKKDRKTPWAPHVIKKGDTFYCYYSVSFSGKRDSAIGIATTKKLKKNKHWKDHGALIQTGSGPGSDVPPFDTSNAIDPMVFFDKDDKPRLIYGSFFSGLYQLPLDDDLMSLPNPKKPKAKLLAKSRDKTNIEGPFVNYRKGYYYFWFSHGICCKFDKDFEPKNGPAYSIRVGRSKDIRGPFVDKDGKNLTKGGGHVVYGSNHDKKVLAPGGQGILAEGKEDILYYHYLNKEVGKKYKDGLLGFNRLKYVDGWPEVSDEED</sequence>
<dbReference type="InterPro" id="IPR016840">
    <property type="entry name" value="Glyco_hydro_43_endo_a_Ara-ase"/>
</dbReference>
<feature type="site" description="Important for catalytic activity, responsible for pKa modulation of the active site Glu and correct orientation of both the proton donor and substrate" evidence="9">
    <location>
        <position position="209"/>
    </location>
</feature>
<keyword evidence="5 7" id="KW-0378">Hydrolase</keyword>
<comment type="catalytic activity">
    <reaction evidence="1 7">
        <text>Endohydrolysis of (1-&gt;5)-alpha-arabinofuranosidic linkages in (1-&gt;5)-arabinans.</text>
        <dbReference type="EC" id="3.2.1.99"/>
    </reaction>
</comment>
<dbReference type="Gene3D" id="2.115.10.20">
    <property type="entry name" value="Glycosyl hydrolase domain, family 43"/>
    <property type="match status" value="1"/>
</dbReference>
<dbReference type="STRING" id="1447875.A0A2B7Y7I0"/>